<feature type="chain" id="PRO_5045608642" evidence="3">
    <location>
        <begin position="24"/>
        <end position="208"/>
    </location>
</feature>
<evidence type="ECO:0000256" key="3">
    <source>
        <dbReference type="SAM" id="SignalP"/>
    </source>
</evidence>
<dbReference type="RefSeq" id="WP_324697354.1">
    <property type="nucleotide sequence ID" value="NZ_JAYMYJ010000145.1"/>
</dbReference>
<dbReference type="Gene3D" id="2.40.160.20">
    <property type="match status" value="1"/>
</dbReference>
<evidence type="ECO:0000259" key="4">
    <source>
        <dbReference type="Pfam" id="PF01389"/>
    </source>
</evidence>
<gene>
    <name evidence="5" type="ORF">VSS37_17810</name>
</gene>
<evidence type="ECO:0000256" key="2">
    <source>
        <dbReference type="ARBA" id="ARBA00023114"/>
    </source>
</evidence>
<keyword evidence="2" id="KW-0626">Porin</keyword>
<dbReference type="Pfam" id="PF01389">
    <property type="entry name" value="OmpA_membrane"/>
    <property type="match status" value="1"/>
</dbReference>
<proteinExistence type="inferred from homology"/>
<dbReference type="EMBL" id="JAYMYJ010000145">
    <property type="protein sequence ID" value="MEB4592839.1"/>
    <property type="molecule type" value="Genomic_DNA"/>
</dbReference>
<comment type="similarity">
    <text evidence="1">Belongs to the outer membrane OOP (TC 1.B.6) superfamily. OmpA family.</text>
</comment>
<sequence length="208" mass="21329">MTTSRTAMAIGCFLLLLTGAALAESSASPFSKLKPMTPIGASENEKAPNYLGASLGSTTTAGFCDGLANCDNSDKSWKAYAGIRMNDNLVLEGGYVDFGKQTGAGTNGEVSQQASAFTVAGVAGVPISDQIEVFGKAGLARWTVEQADSTGSAKTSSADVLVGVGANYDLGDNMGVRAEWERFKDVGGKTGRGGDIDLMSLGLTFSSL</sequence>
<comment type="caution">
    <text evidence="5">The sequence shown here is derived from an EMBL/GenBank/DDBJ whole genome shotgun (WGS) entry which is preliminary data.</text>
</comment>
<feature type="domain" description="Outer membrane protein OmpA-like transmembrane" evidence="4">
    <location>
        <begin position="49"/>
        <end position="205"/>
    </location>
</feature>
<keyword evidence="3" id="KW-0732">Signal</keyword>
<keyword evidence="2" id="KW-0813">Transport</keyword>
<dbReference type="InterPro" id="IPR000498">
    <property type="entry name" value="OmpA-like_TM_dom"/>
</dbReference>
<organism evidence="5 6">
    <name type="scientific">Candidatus Thiothrix phosphatis</name>
    <dbReference type="NCBI Taxonomy" id="3112415"/>
    <lineage>
        <taxon>Bacteria</taxon>
        <taxon>Pseudomonadati</taxon>
        <taxon>Pseudomonadota</taxon>
        <taxon>Gammaproteobacteria</taxon>
        <taxon>Thiotrichales</taxon>
        <taxon>Thiotrichaceae</taxon>
        <taxon>Thiothrix</taxon>
    </lineage>
</organism>
<dbReference type="InterPro" id="IPR011250">
    <property type="entry name" value="OMP/PagP_B-barrel"/>
</dbReference>
<name>A0ABU6D191_9GAMM</name>
<reference evidence="6" key="1">
    <citation type="submission" date="2023-07" db="EMBL/GenBank/DDBJ databases">
        <title>The carbon used by Thiothrix.</title>
        <authorList>
            <person name="Chen L."/>
        </authorList>
    </citation>
    <scope>NUCLEOTIDE SEQUENCE [LARGE SCALE GENOMIC DNA]</scope>
</reference>
<evidence type="ECO:0000313" key="6">
    <source>
        <dbReference type="Proteomes" id="UP001308005"/>
    </source>
</evidence>
<feature type="signal peptide" evidence="3">
    <location>
        <begin position="1"/>
        <end position="23"/>
    </location>
</feature>
<dbReference type="SUPFAM" id="SSF56925">
    <property type="entry name" value="OMPA-like"/>
    <property type="match status" value="1"/>
</dbReference>
<evidence type="ECO:0000256" key="1">
    <source>
        <dbReference type="ARBA" id="ARBA00005710"/>
    </source>
</evidence>
<dbReference type="Proteomes" id="UP001308005">
    <property type="component" value="Unassembled WGS sequence"/>
</dbReference>
<keyword evidence="2" id="KW-0812">Transmembrane</keyword>
<accession>A0ABU6D191</accession>
<keyword evidence="6" id="KW-1185">Reference proteome</keyword>
<keyword evidence="2" id="KW-0406">Ion transport</keyword>
<protein>
    <submittedName>
        <fullName evidence="5">Outer membrane beta-barrel protein</fullName>
    </submittedName>
</protein>
<evidence type="ECO:0000313" key="5">
    <source>
        <dbReference type="EMBL" id="MEB4592839.1"/>
    </source>
</evidence>